<proteinExistence type="predicted"/>
<evidence type="ECO:0000256" key="1">
    <source>
        <dbReference type="SAM" id="SignalP"/>
    </source>
</evidence>
<gene>
    <name evidence="2" type="ORF">C5L14_07450</name>
</gene>
<dbReference type="RefSeq" id="WP_105861422.1">
    <property type="nucleotide sequence ID" value="NZ_PUEJ01000003.1"/>
</dbReference>
<name>A0A2S9QEH3_9HYPH</name>
<dbReference type="Proteomes" id="UP000237682">
    <property type="component" value="Unassembled WGS sequence"/>
</dbReference>
<comment type="caution">
    <text evidence="2">The sequence shown here is derived from an EMBL/GenBank/DDBJ whole genome shotgun (WGS) entry which is preliminary data.</text>
</comment>
<keyword evidence="3" id="KW-1185">Reference proteome</keyword>
<feature type="signal peptide" evidence="1">
    <location>
        <begin position="1"/>
        <end position="21"/>
    </location>
</feature>
<protein>
    <recommendedName>
        <fullName evidence="4">Alpha/beta hydrolase</fullName>
    </recommendedName>
</protein>
<sequence>MTKLGGLFLAMLLAMTGSALAQDERAPNEKPVKVIADGRIAVPGGGELPLYVSTDWSKPLPQIDRAVLVLHGRLRDADVYFRSALKAQAAAGAAGKTTLMIAPQFLAEVDAETFGLPPEVLRWTLTSWQGGEDALGPKPVSSFAALDAILARLADRRLFPHLRDVVVAGHSGGGQVVQRYAIAGKGETALAAAGINVRYVVANPSSYAYFTSQRPAQAIAASCKGFDDWKYGMQARPSYLASPSPAALEKAYAARRVIYLLGTDDTDPNHPALDKTCMAEAQGPYRLARGEAYVSAMRQRDGGTPHHSLWLVEGVGHNGDKMLTSSCGLAALFDQPDCPTAKATP</sequence>
<feature type="chain" id="PRO_5015494106" description="Alpha/beta hydrolase" evidence="1">
    <location>
        <begin position="22"/>
        <end position="345"/>
    </location>
</feature>
<evidence type="ECO:0000313" key="3">
    <source>
        <dbReference type="Proteomes" id="UP000237682"/>
    </source>
</evidence>
<evidence type="ECO:0008006" key="4">
    <source>
        <dbReference type="Google" id="ProtNLM"/>
    </source>
</evidence>
<dbReference type="PANTHER" id="PTHR35560">
    <property type="entry name" value="BLL0132 PROTEIN"/>
    <property type="match status" value="1"/>
</dbReference>
<dbReference type="Gene3D" id="3.40.50.1820">
    <property type="entry name" value="alpha/beta hydrolase"/>
    <property type="match status" value="1"/>
</dbReference>
<dbReference type="OrthoDB" id="332706at2"/>
<dbReference type="SUPFAM" id="SSF53474">
    <property type="entry name" value="alpha/beta-Hydrolases"/>
    <property type="match status" value="1"/>
</dbReference>
<dbReference type="EMBL" id="PUEJ01000003">
    <property type="protein sequence ID" value="PRH87753.1"/>
    <property type="molecule type" value="Genomic_DNA"/>
</dbReference>
<accession>A0A2S9QEH3</accession>
<dbReference type="InterPro" id="IPR029058">
    <property type="entry name" value="AB_hydrolase_fold"/>
</dbReference>
<organism evidence="2 3">
    <name type="scientific">Labrys okinawensis</name>
    <dbReference type="NCBI Taxonomy" id="346911"/>
    <lineage>
        <taxon>Bacteria</taxon>
        <taxon>Pseudomonadati</taxon>
        <taxon>Pseudomonadota</taxon>
        <taxon>Alphaproteobacteria</taxon>
        <taxon>Hyphomicrobiales</taxon>
        <taxon>Xanthobacteraceae</taxon>
        <taxon>Labrys</taxon>
    </lineage>
</organism>
<dbReference type="AlphaFoldDB" id="A0A2S9QEH3"/>
<dbReference type="PANTHER" id="PTHR35560:SF3">
    <property type="entry name" value="PEPTIDASE S9 PROLYL OLIGOPEPTIDASE CATALYTIC DOMAIN-CONTAINING PROTEIN"/>
    <property type="match status" value="1"/>
</dbReference>
<evidence type="ECO:0000313" key="2">
    <source>
        <dbReference type="EMBL" id="PRH87753.1"/>
    </source>
</evidence>
<keyword evidence="1" id="KW-0732">Signal</keyword>
<reference evidence="2 3" key="1">
    <citation type="submission" date="2018-02" db="EMBL/GenBank/DDBJ databases">
        <title>Whole genome sequencing of endophytic bacterium.</title>
        <authorList>
            <person name="Eedara R."/>
            <person name="Podile A.R."/>
        </authorList>
    </citation>
    <scope>NUCLEOTIDE SEQUENCE [LARGE SCALE GENOMIC DNA]</scope>
    <source>
        <strain evidence="2 3">RP1T</strain>
    </source>
</reference>